<name>A0A8J4BYD1_9CHLO</name>
<sequence length="138" mass="14120">VAPAGGPRVLRIVSSCPKHGTPAPKMLAVRPLQDSEAHTADGGDGSVNGLWNAQPYKPWPAVPLPRASSGCARAEPLELERISHGTGNGYTTLKGFWIPDAPPPLPPAHADPAEVSEQLAPSSGGGRGGGRGRGRGRG</sequence>
<comment type="caution">
    <text evidence="2">The sequence shown here is derived from an EMBL/GenBank/DDBJ whole genome shotgun (WGS) entry which is preliminary data.</text>
</comment>
<dbReference type="EMBL" id="BNCP01000002">
    <property type="protein sequence ID" value="GIL70621.1"/>
    <property type="molecule type" value="Genomic_DNA"/>
</dbReference>
<evidence type="ECO:0000313" key="2">
    <source>
        <dbReference type="EMBL" id="GIL70621.1"/>
    </source>
</evidence>
<proteinExistence type="predicted"/>
<evidence type="ECO:0000313" key="3">
    <source>
        <dbReference type="Proteomes" id="UP000747110"/>
    </source>
</evidence>
<feature type="non-terminal residue" evidence="2">
    <location>
        <position position="1"/>
    </location>
</feature>
<protein>
    <submittedName>
        <fullName evidence="2">Uncharacterized protein</fullName>
    </submittedName>
</protein>
<accession>A0A8J4BYD1</accession>
<organism evidence="2 3">
    <name type="scientific">Volvox reticuliferus</name>
    <dbReference type="NCBI Taxonomy" id="1737510"/>
    <lineage>
        <taxon>Eukaryota</taxon>
        <taxon>Viridiplantae</taxon>
        <taxon>Chlorophyta</taxon>
        <taxon>core chlorophytes</taxon>
        <taxon>Chlorophyceae</taxon>
        <taxon>CS clade</taxon>
        <taxon>Chlamydomonadales</taxon>
        <taxon>Volvocaceae</taxon>
        <taxon>Volvox</taxon>
    </lineage>
</organism>
<keyword evidence="3" id="KW-1185">Reference proteome</keyword>
<feature type="compositionally biased region" description="Pro residues" evidence="1">
    <location>
        <begin position="100"/>
        <end position="109"/>
    </location>
</feature>
<dbReference type="Proteomes" id="UP000747110">
    <property type="component" value="Unassembled WGS sequence"/>
</dbReference>
<evidence type="ECO:0000256" key="1">
    <source>
        <dbReference type="SAM" id="MobiDB-lite"/>
    </source>
</evidence>
<feature type="region of interest" description="Disordered" evidence="1">
    <location>
        <begin position="31"/>
        <end position="51"/>
    </location>
</feature>
<dbReference type="AlphaFoldDB" id="A0A8J4BYD1"/>
<feature type="non-terminal residue" evidence="2">
    <location>
        <position position="138"/>
    </location>
</feature>
<reference evidence="2" key="1">
    <citation type="journal article" date="2021" name="Proc. Natl. Acad. Sci. U.S.A.">
        <title>Three genomes in the algal genus Volvox reveal the fate of a haploid sex-determining region after a transition to homothallism.</title>
        <authorList>
            <person name="Yamamoto K."/>
            <person name="Hamaji T."/>
            <person name="Kawai-Toyooka H."/>
            <person name="Matsuzaki R."/>
            <person name="Takahashi F."/>
            <person name="Nishimura Y."/>
            <person name="Kawachi M."/>
            <person name="Noguchi H."/>
            <person name="Minakuchi Y."/>
            <person name="Umen J.G."/>
            <person name="Toyoda A."/>
            <person name="Nozaki H."/>
        </authorList>
    </citation>
    <scope>NUCLEOTIDE SEQUENCE</scope>
    <source>
        <strain evidence="2">NIES-3786</strain>
    </source>
</reference>
<feature type="region of interest" description="Disordered" evidence="1">
    <location>
        <begin position="95"/>
        <end position="138"/>
    </location>
</feature>
<gene>
    <name evidence="2" type="ORF">Vretifemale_1360</name>
</gene>